<dbReference type="Pfam" id="PF00095">
    <property type="entry name" value="WAP"/>
    <property type="match status" value="1"/>
</dbReference>
<proteinExistence type="predicted"/>
<dbReference type="GO" id="GO:0030414">
    <property type="term" value="F:peptidase inhibitor activity"/>
    <property type="evidence" value="ECO:0007669"/>
    <property type="project" value="InterPro"/>
</dbReference>
<evidence type="ECO:0000313" key="3">
    <source>
        <dbReference type="Proteomes" id="UP000694680"/>
    </source>
</evidence>
<dbReference type="GO" id="GO:0005576">
    <property type="term" value="C:extracellular region"/>
    <property type="evidence" value="ECO:0007669"/>
    <property type="project" value="InterPro"/>
</dbReference>
<protein>
    <recommendedName>
        <fullName evidence="1">WAP domain-containing protein</fullName>
    </recommendedName>
</protein>
<keyword evidence="3" id="KW-1185">Reference proteome</keyword>
<dbReference type="AlphaFoldDB" id="A0A8C5G008"/>
<dbReference type="InterPro" id="IPR008197">
    <property type="entry name" value="WAP_dom"/>
</dbReference>
<dbReference type="Proteomes" id="UP000694680">
    <property type="component" value="Chromosome 7"/>
</dbReference>
<reference evidence="2" key="2">
    <citation type="submission" date="2025-08" db="UniProtKB">
        <authorList>
            <consortium name="Ensembl"/>
        </authorList>
    </citation>
    <scope>IDENTIFICATION</scope>
</reference>
<evidence type="ECO:0000313" key="2">
    <source>
        <dbReference type="Ensembl" id="ENSGWIP00000004183.1"/>
    </source>
</evidence>
<dbReference type="Ensembl" id="ENSGWIT00000004490.1">
    <property type="protein sequence ID" value="ENSGWIP00000004183.1"/>
    <property type="gene ID" value="ENSGWIG00000002243.1"/>
</dbReference>
<reference evidence="2" key="3">
    <citation type="submission" date="2025-09" db="UniProtKB">
        <authorList>
            <consortium name="Ensembl"/>
        </authorList>
    </citation>
    <scope>IDENTIFICATION</scope>
</reference>
<sequence length="75" mass="8490">VKSSDVIYLSLSDKPGTCPAKDPHYHSPQYSSSPNCDRKDKCNIDFDCQDDKKCCSFRCGTECVDPHQGKQKYLK</sequence>
<evidence type="ECO:0000259" key="1">
    <source>
        <dbReference type="PROSITE" id="PS51390"/>
    </source>
</evidence>
<accession>A0A8C5G008</accession>
<dbReference type="SUPFAM" id="SSF57256">
    <property type="entry name" value="Elafin-like"/>
    <property type="match status" value="1"/>
</dbReference>
<reference evidence="2" key="1">
    <citation type="submission" date="2020-06" db="EMBL/GenBank/DDBJ databases">
        <authorList>
            <consortium name="Wellcome Sanger Institute Data Sharing"/>
        </authorList>
    </citation>
    <scope>NUCLEOTIDE SEQUENCE [LARGE SCALE GENOMIC DNA]</scope>
</reference>
<dbReference type="PROSITE" id="PS51390">
    <property type="entry name" value="WAP"/>
    <property type="match status" value="1"/>
</dbReference>
<dbReference type="PRINTS" id="PR00003">
    <property type="entry name" value="4DISULPHCORE"/>
</dbReference>
<organism evidence="2 3">
    <name type="scientific">Gouania willdenowi</name>
    <name type="common">Blunt-snouted clingfish</name>
    <name type="synonym">Lepadogaster willdenowi</name>
    <dbReference type="NCBI Taxonomy" id="441366"/>
    <lineage>
        <taxon>Eukaryota</taxon>
        <taxon>Metazoa</taxon>
        <taxon>Chordata</taxon>
        <taxon>Craniata</taxon>
        <taxon>Vertebrata</taxon>
        <taxon>Euteleostomi</taxon>
        <taxon>Actinopterygii</taxon>
        <taxon>Neopterygii</taxon>
        <taxon>Teleostei</taxon>
        <taxon>Neoteleostei</taxon>
        <taxon>Acanthomorphata</taxon>
        <taxon>Ovalentaria</taxon>
        <taxon>Blenniimorphae</taxon>
        <taxon>Blenniiformes</taxon>
        <taxon>Gobiesocoidei</taxon>
        <taxon>Gobiesocidae</taxon>
        <taxon>Gobiesocinae</taxon>
        <taxon>Gouania</taxon>
    </lineage>
</organism>
<dbReference type="Gene3D" id="4.10.75.10">
    <property type="entry name" value="Elafin-like"/>
    <property type="match status" value="1"/>
</dbReference>
<name>A0A8C5G008_GOUWI</name>
<feature type="domain" description="WAP" evidence="1">
    <location>
        <begin position="11"/>
        <end position="67"/>
    </location>
</feature>
<dbReference type="SMART" id="SM00217">
    <property type="entry name" value="WAP"/>
    <property type="match status" value="1"/>
</dbReference>
<dbReference type="InterPro" id="IPR036645">
    <property type="entry name" value="Elafin-like_sf"/>
</dbReference>